<feature type="non-terminal residue" evidence="9">
    <location>
        <position position="1"/>
    </location>
</feature>
<dbReference type="InterPro" id="IPR019931">
    <property type="entry name" value="LPXTG_anchor"/>
</dbReference>
<feature type="region of interest" description="Disordered" evidence="6">
    <location>
        <begin position="1"/>
        <end position="83"/>
    </location>
</feature>
<dbReference type="RefSeq" id="WP_128248555.1">
    <property type="nucleotide sequence ID" value="NZ_QNGD03000015.1"/>
</dbReference>
<evidence type="ECO:0000256" key="2">
    <source>
        <dbReference type="ARBA" id="ARBA00022512"/>
    </source>
</evidence>
<accession>A0A9X8IW03</accession>
<evidence type="ECO:0000259" key="8">
    <source>
        <dbReference type="PROSITE" id="PS50847"/>
    </source>
</evidence>
<reference evidence="9 10" key="1">
    <citation type="submission" date="2019-01" db="EMBL/GenBank/DDBJ databases">
        <title>Draft genome sequence of heavy metal resistant Bacillus cereus NWUAB01.</title>
        <authorList>
            <person name="Babalola O."/>
            <person name="Aremu B.R."/>
            <person name="Ayangbenro A.S."/>
        </authorList>
    </citation>
    <scope>NUCLEOTIDE SEQUENCE [LARGE SCALE GENOMIC DNA]</scope>
    <source>
        <strain evidence="9 10">NWUAB01</strain>
    </source>
</reference>
<comment type="subcellular location">
    <subcellularLocation>
        <location evidence="1">Secreted</location>
        <location evidence="1">Cell wall</location>
        <topology evidence="1">Peptidoglycan-anchor</topology>
    </subcellularLocation>
</comment>
<evidence type="ECO:0000256" key="7">
    <source>
        <dbReference type="SAM" id="Phobius"/>
    </source>
</evidence>
<feature type="compositionally biased region" description="Basic and acidic residues" evidence="6">
    <location>
        <begin position="1"/>
        <end position="80"/>
    </location>
</feature>
<feature type="domain" description="Gram-positive cocci surface proteins LPxTG" evidence="8">
    <location>
        <begin position="79"/>
        <end position="113"/>
    </location>
</feature>
<dbReference type="Pfam" id="PF00746">
    <property type="entry name" value="Gram_pos_anchor"/>
    <property type="match status" value="1"/>
</dbReference>
<keyword evidence="7" id="KW-0812">Transmembrane</keyword>
<protein>
    <submittedName>
        <fullName evidence="9">LPXTG cell wall anchor domain-containing protein</fullName>
    </submittedName>
</protein>
<evidence type="ECO:0000313" key="9">
    <source>
        <dbReference type="EMBL" id="RWQ70947.1"/>
    </source>
</evidence>
<gene>
    <name evidence="9" type="ORF">DR116_0025310</name>
</gene>
<comment type="caution">
    <text evidence="9">The sequence shown here is derived from an EMBL/GenBank/DDBJ whole genome shotgun (WGS) entry which is preliminary data.</text>
</comment>
<keyword evidence="3" id="KW-0964">Secreted</keyword>
<dbReference type="EMBL" id="QNGD03000015">
    <property type="protein sequence ID" value="RWQ70947.1"/>
    <property type="molecule type" value="Genomic_DNA"/>
</dbReference>
<evidence type="ECO:0000256" key="1">
    <source>
        <dbReference type="ARBA" id="ARBA00004168"/>
    </source>
</evidence>
<evidence type="ECO:0000256" key="3">
    <source>
        <dbReference type="ARBA" id="ARBA00022525"/>
    </source>
</evidence>
<sequence length="113" mass="12816">PEDPKEPEVKPEDPKEPKEPEVKPEDPKEPKEPEVKPEDPKEPKEPEVKPEEPKEPEVKPEVRLEKLIKEPQVKTERELPKTGAASPWMMSVGAGISFLVGGVLFVLGRRRKQ</sequence>
<evidence type="ECO:0000256" key="4">
    <source>
        <dbReference type="ARBA" id="ARBA00022729"/>
    </source>
</evidence>
<name>A0A9X8IW03_BACCE</name>
<proteinExistence type="predicted"/>
<keyword evidence="7" id="KW-0472">Membrane</keyword>
<evidence type="ECO:0000256" key="5">
    <source>
        <dbReference type="ARBA" id="ARBA00023088"/>
    </source>
</evidence>
<dbReference type="NCBIfam" id="TIGR01167">
    <property type="entry name" value="LPXTG_anchor"/>
    <property type="match status" value="1"/>
</dbReference>
<organism evidence="9 10">
    <name type="scientific">Bacillus cereus</name>
    <dbReference type="NCBI Taxonomy" id="1396"/>
    <lineage>
        <taxon>Bacteria</taxon>
        <taxon>Bacillati</taxon>
        <taxon>Bacillota</taxon>
        <taxon>Bacilli</taxon>
        <taxon>Bacillales</taxon>
        <taxon>Bacillaceae</taxon>
        <taxon>Bacillus</taxon>
        <taxon>Bacillus cereus group</taxon>
    </lineage>
</organism>
<keyword evidence="7" id="KW-1133">Transmembrane helix</keyword>
<keyword evidence="2" id="KW-0134">Cell wall</keyword>
<dbReference type="Proteomes" id="UP000253597">
    <property type="component" value="Unassembled WGS sequence"/>
</dbReference>
<feature type="transmembrane region" description="Helical" evidence="7">
    <location>
        <begin position="88"/>
        <end position="107"/>
    </location>
</feature>
<dbReference type="PROSITE" id="PS50847">
    <property type="entry name" value="GRAM_POS_ANCHORING"/>
    <property type="match status" value="1"/>
</dbReference>
<evidence type="ECO:0000256" key="6">
    <source>
        <dbReference type="SAM" id="MobiDB-lite"/>
    </source>
</evidence>
<evidence type="ECO:0000313" key="10">
    <source>
        <dbReference type="Proteomes" id="UP000253597"/>
    </source>
</evidence>
<keyword evidence="4" id="KW-0732">Signal</keyword>
<keyword evidence="5" id="KW-0572">Peptidoglycan-anchor</keyword>
<dbReference type="AlphaFoldDB" id="A0A9X8IW03"/>